<dbReference type="GO" id="GO:0004521">
    <property type="term" value="F:RNA endonuclease activity"/>
    <property type="evidence" value="ECO:0007669"/>
    <property type="project" value="TreeGrafter"/>
</dbReference>
<dbReference type="SUPFAM" id="SSF50118">
    <property type="entry name" value="Cell growth inhibitor/plasmid maintenance toxic component"/>
    <property type="match status" value="1"/>
</dbReference>
<comment type="similarity">
    <text evidence="1">Belongs to the PemK/MazF family.</text>
</comment>
<organism evidence="3 4">
    <name type="scientific">Cellulomonas shaoxiangyii</name>
    <dbReference type="NCBI Taxonomy" id="2566013"/>
    <lineage>
        <taxon>Bacteria</taxon>
        <taxon>Bacillati</taxon>
        <taxon>Actinomycetota</taxon>
        <taxon>Actinomycetes</taxon>
        <taxon>Micrococcales</taxon>
        <taxon>Cellulomonadaceae</taxon>
        <taxon>Cellulomonas</taxon>
    </lineage>
</organism>
<dbReference type="OrthoDB" id="9808744at2"/>
<gene>
    <name evidence="3" type="ORF">E5225_00865</name>
</gene>
<dbReference type="InterPro" id="IPR011067">
    <property type="entry name" value="Plasmid_toxin/cell-grow_inhib"/>
</dbReference>
<evidence type="ECO:0000313" key="3">
    <source>
        <dbReference type="EMBL" id="QCB95083.1"/>
    </source>
</evidence>
<dbReference type="Gene3D" id="2.30.30.110">
    <property type="match status" value="1"/>
</dbReference>
<evidence type="ECO:0000313" key="4">
    <source>
        <dbReference type="Proteomes" id="UP000296469"/>
    </source>
</evidence>
<dbReference type="EMBL" id="CP039291">
    <property type="protein sequence ID" value="QCB95083.1"/>
    <property type="molecule type" value="Genomic_DNA"/>
</dbReference>
<accession>A0A4P7SQT4</accession>
<name>A0A4P7SQT4_9CELL</name>
<evidence type="ECO:0000256" key="1">
    <source>
        <dbReference type="ARBA" id="ARBA00007521"/>
    </source>
</evidence>
<evidence type="ECO:0000256" key="2">
    <source>
        <dbReference type="ARBA" id="ARBA00022649"/>
    </source>
</evidence>
<dbReference type="PANTHER" id="PTHR33988">
    <property type="entry name" value="ENDORIBONUCLEASE MAZF-RELATED"/>
    <property type="match status" value="1"/>
</dbReference>
<sequence length="104" mass="11514">MAWADLTPGRGREQDGHRPVLVVSSRQYLETVTTVLVVLPVTSTDRGWSNHVPLRGATGLGRPSWAMTEQPRTIARERLSRVVGVVDDATLRDVDGWLRDLLGL</sequence>
<keyword evidence="2" id="KW-1277">Toxin-antitoxin system</keyword>
<dbReference type="AlphaFoldDB" id="A0A4P7SQT4"/>
<dbReference type="InterPro" id="IPR003477">
    <property type="entry name" value="PemK-like"/>
</dbReference>
<dbReference type="Pfam" id="PF02452">
    <property type="entry name" value="PemK_toxin"/>
    <property type="match status" value="1"/>
</dbReference>
<reference evidence="3 4" key="1">
    <citation type="submission" date="2019-04" db="EMBL/GenBank/DDBJ databases">
        <title>Isolation and identification of Cellulomonas shaoxiangyii sp. Nov. isolated from feces of the Tibetan antelopes (Pantholops hodgsonii) in the Qinghai-Tibet plateau of China.</title>
        <authorList>
            <person name="Tian Z."/>
        </authorList>
    </citation>
    <scope>NUCLEOTIDE SEQUENCE [LARGE SCALE GENOMIC DNA]</scope>
    <source>
        <strain evidence="3 4">Z28</strain>
    </source>
</reference>
<dbReference type="GO" id="GO:0016075">
    <property type="term" value="P:rRNA catabolic process"/>
    <property type="evidence" value="ECO:0007669"/>
    <property type="project" value="TreeGrafter"/>
</dbReference>
<dbReference type="KEGG" id="celz:E5225_00865"/>
<proteinExistence type="inferred from homology"/>
<protein>
    <submittedName>
        <fullName evidence="3">Type II toxin-antitoxin system PemK/MazF family toxin</fullName>
    </submittedName>
</protein>
<dbReference type="Proteomes" id="UP000296469">
    <property type="component" value="Chromosome"/>
</dbReference>
<keyword evidence="4" id="KW-1185">Reference proteome</keyword>
<dbReference type="GO" id="GO:0003677">
    <property type="term" value="F:DNA binding"/>
    <property type="evidence" value="ECO:0007669"/>
    <property type="project" value="InterPro"/>
</dbReference>
<dbReference type="GO" id="GO:0006402">
    <property type="term" value="P:mRNA catabolic process"/>
    <property type="evidence" value="ECO:0007669"/>
    <property type="project" value="TreeGrafter"/>
</dbReference>